<dbReference type="EMBL" id="AM260525">
    <property type="protein sequence ID" value="CAK01949.1"/>
    <property type="molecule type" value="Genomic_DNA"/>
</dbReference>
<dbReference type="AlphaFoldDB" id="A9IWD7"/>
<evidence type="ECO:0000313" key="2">
    <source>
        <dbReference type="Proteomes" id="UP000001592"/>
    </source>
</evidence>
<dbReference type="HOGENOM" id="CLU_1977226_0_0_5"/>
<protein>
    <submittedName>
        <fullName evidence="1">Phage-related protein</fullName>
    </submittedName>
</protein>
<accession>A9IWD7</accession>
<dbReference type="Proteomes" id="UP000001592">
    <property type="component" value="Chromosome"/>
</dbReference>
<dbReference type="KEGG" id="btr:BT_1612"/>
<sequence length="126" mass="14731">MEKKHKFIGLKSPFLFYCNKLGHYQMVCRMCAFKNFGNIKKSDFGVFIEHKNNLKYEGGRLAQCDTRDQCSYEDGGAFDDATVYNKVCVFEGIFVYDNALMYWLSREEPRICMFTKGGTLLSFEYE</sequence>
<proteinExistence type="predicted"/>
<name>A9IWD7_BART1</name>
<reference evidence="1 2" key="1">
    <citation type="journal article" date="2007" name="Nat. Genet.">
        <title>Genomic analysis of Bartonella identifies type IV secretion systems as host adaptability factors.</title>
        <authorList>
            <person name="Saenz H.L."/>
            <person name="Engel P."/>
            <person name="Stoeckli M.C."/>
            <person name="Lanz C."/>
            <person name="Raddatz G."/>
            <person name="Vayssier-Taussat M."/>
            <person name="Birtles R."/>
            <person name="Schuster S.C."/>
            <person name="Dehio C."/>
        </authorList>
    </citation>
    <scope>NUCLEOTIDE SEQUENCE [LARGE SCALE GENOMIC DNA]</scope>
    <source>
        <strain evidence="2">DSM 28219 / CCUG 45778 / CIP 105476 / IBS 506</strain>
    </source>
</reference>
<gene>
    <name evidence="1" type="ordered locus">BT_1612</name>
</gene>
<evidence type="ECO:0000313" key="1">
    <source>
        <dbReference type="EMBL" id="CAK01949.1"/>
    </source>
</evidence>
<organism evidence="1 2">
    <name type="scientific">Bartonella tribocorum (strain DSM 28219 / CCUG 45778 / CIP 105476 / IBS 506)</name>
    <dbReference type="NCBI Taxonomy" id="382640"/>
    <lineage>
        <taxon>Bacteria</taxon>
        <taxon>Pseudomonadati</taxon>
        <taxon>Pseudomonadota</taxon>
        <taxon>Alphaproteobacteria</taxon>
        <taxon>Hyphomicrobiales</taxon>
        <taxon>Bartonellaceae</taxon>
        <taxon>Bartonella</taxon>
    </lineage>
</organism>
<keyword evidence="2" id="KW-1185">Reference proteome</keyword>